<evidence type="ECO:0000256" key="5">
    <source>
        <dbReference type="ARBA" id="ARBA00022692"/>
    </source>
</evidence>
<dbReference type="Pfam" id="PF13954">
    <property type="entry name" value="PapC_N"/>
    <property type="match status" value="1"/>
</dbReference>
<keyword evidence="9" id="KW-1029">Fimbrium biogenesis</keyword>
<dbReference type="InterPro" id="IPR043142">
    <property type="entry name" value="PapC-like_C_sf"/>
</dbReference>
<feature type="domain" description="PapC N-terminal" evidence="11">
    <location>
        <begin position="57"/>
        <end position="201"/>
    </location>
</feature>
<dbReference type="Pfam" id="PF00577">
    <property type="entry name" value="Usher"/>
    <property type="match status" value="1"/>
</dbReference>
<organism evidence="12">
    <name type="scientific">Halomonas sp. RT37</name>
    <dbReference type="NCBI Taxonomy" id="2950872"/>
    <lineage>
        <taxon>Bacteria</taxon>
        <taxon>Pseudomonadati</taxon>
        <taxon>Pseudomonadota</taxon>
        <taxon>Gammaproteobacteria</taxon>
        <taxon>Oceanospirillales</taxon>
        <taxon>Halomonadaceae</taxon>
        <taxon>Halomonas</taxon>
    </lineage>
</organism>
<dbReference type="PANTHER" id="PTHR30451:SF5">
    <property type="entry name" value="SLR0019 PROTEIN"/>
    <property type="match status" value="1"/>
</dbReference>
<keyword evidence="7 9" id="KW-0472">Membrane</keyword>
<evidence type="ECO:0000313" key="12">
    <source>
        <dbReference type="EMBL" id="XBO72156.1"/>
    </source>
</evidence>
<evidence type="ECO:0000256" key="9">
    <source>
        <dbReference type="RuleBase" id="RU003884"/>
    </source>
</evidence>
<dbReference type="SUPFAM" id="SSF141729">
    <property type="entry name" value="FimD N-terminal domain-like"/>
    <property type="match status" value="1"/>
</dbReference>
<evidence type="ECO:0000259" key="11">
    <source>
        <dbReference type="Pfam" id="PF13954"/>
    </source>
</evidence>
<dbReference type="GO" id="GO:0015473">
    <property type="term" value="F:fimbrial usher porin activity"/>
    <property type="evidence" value="ECO:0007669"/>
    <property type="project" value="InterPro"/>
</dbReference>
<dbReference type="InterPro" id="IPR025949">
    <property type="entry name" value="PapC-like_C"/>
</dbReference>
<evidence type="ECO:0000256" key="2">
    <source>
        <dbReference type="ARBA" id="ARBA00008064"/>
    </source>
</evidence>
<gene>
    <name evidence="12" type="ORF">NFG58_05450</name>
</gene>
<keyword evidence="4" id="KW-1134">Transmembrane beta strand</keyword>
<comment type="subcellular location">
    <subcellularLocation>
        <location evidence="1 9">Cell outer membrane</location>
        <topology evidence="1 9">Multi-pass membrane protein</topology>
    </subcellularLocation>
</comment>
<dbReference type="Gene3D" id="3.10.20.410">
    <property type="match status" value="1"/>
</dbReference>
<evidence type="ECO:0000256" key="6">
    <source>
        <dbReference type="ARBA" id="ARBA00022729"/>
    </source>
</evidence>
<dbReference type="Gene3D" id="2.60.40.2610">
    <property type="entry name" value="Outer membrane usher protein FimD, plug domain"/>
    <property type="match status" value="1"/>
</dbReference>
<dbReference type="InterPro" id="IPR037224">
    <property type="entry name" value="PapC_N_sf"/>
</dbReference>
<name>A0AAU7KKH1_9GAMM</name>
<evidence type="ECO:0000256" key="4">
    <source>
        <dbReference type="ARBA" id="ARBA00022452"/>
    </source>
</evidence>
<dbReference type="InterPro" id="IPR025885">
    <property type="entry name" value="PapC_N"/>
</dbReference>
<dbReference type="PROSITE" id="PS01151">
    <property type="entry name" value="FIMBRIAL_USHER"/>
    <property type="match status" value="1"/>
</dbReference>
<proteinExistence type="inferred from homology"/>
<keyword evidence="8 9" id="KW-0998">Cell outer membrane</keyword>
<keyword evidence="3 9" id="KW-0813">Transport</keyword>
<dbReference type="PANTHER" id="PTHR30451">
    <property type="entry name" value="OUTER MEMBRANE USHER PROTEIN"/>
    <property type="match status" value="1"/>
</dbReference>
<dbReference type="GO" id="GO:0009279">
    <property type="term" value="C:cell outer membrane"/>
    <property type="evidence" value="ECO:0007669"/>
    <property type="project" value="UniProtKB-SubCell"/>
</dbReference>
<dbReference type="FunFam" id="2.60.40.3110:FF:000001">
    <property type="entry name" value="Putative fimbrial outer membrane usher"/>
    <property type="match status" value="1"/>
</dbReference>
<evidence type="ECO:0000256" key="1">
    <source>
        <dbReference type="ARBA" id="ARBA00004571"/>
    </source>
</evidence>
<keyword evidence="6" id="KW-0732">Signal</keyword>
<dbReference type="InterPro" id="IPR042186">
    <property type="entry name" value="FimD_plug_dom"/>
</dbReference>
<accession>A0AAU7KKH1</accession>
<reference evidence="12" key="1">
    <citation type="submission" date="2022-06" db="EMBL/GenBank/DDBJ databases">
        <title>A novel DMS-producing enzyme.</title>
        <authorList>
            <person name="Zhang Y."/>
        </authorList>
    </citation>
    <scope>NUCLEOTIDE SEQUENCE</scope>
    <source>
        <strain evidence="12">RT37</strain>
    </source>
</reference>
<comment type="similarity">
    <text evidence="2 9">Belongs to the fimbrial export usher family.</text>
</comment>
<evidence type="ECO:0000256" key="8">
    <source>
        <dbReference type="ARBA" id="ARBA00023237"/>
    </source>
</evidence>
<dbReference type="AlphaFoldDB" id="A0AAU7KKH1"/>
<dbReference type="Gene3D" id="2.60.40.3110">
    <property type="match status" value="1"/>
</dbReference>
<dbReference type="Gene3D" id="2.60.40.2070">
    <property type="match status" value="1"/>
</dbReference>
<feature type="domain" description="PapC-like C-terminal" evidence="10">
    <location>
        <begin position="784"/>
        <end position="835"/>
    </location>
</feature>
<dbReference type="RefSeq" id="WP_348827720.1">
    <property type="nucleotide sequence ID" value="NZ_CP098827.1"/>
</dbReference>
<dbReference type="GO" id="GO:0009297">
    <property type="term" value="P:pilus assembly"/>
    <property type="evidence" value="ECO:0007669"/>
    <property type="project" value="InterPro"/>
</dbReference>
<sequence length="869" mass="93471">MALPSTESTPLAAARHPPPCRWCFTAGRYRWRAALVVAAAVVATVTGPRPVQADEVTFDPAFLEDASLDMRRFSRPDYVLPGDYLVDLTLNQTPLGRYPLRVEDIPDGTQRLTLPLDAWLAARLEPALEQEVRHSCRLDANCFLGVDAALPGASLDLAIGDLRAHLSVPQALLHRLPRGQVDSARWEPGTTALLANYQVNGYRSSTDEGHYQSAFLGTTLGANLGLWQFRSSLNVSRSDDGDVDWDSLHHYVQRPLPDQGLLLRAGEINTRGDFFDSLALRGVTLRTETRMLPDSRRGYAPVVRGSARTQAHVTISQQGRRLLETSVPPGPFEIDDLYPTGYGGDLEVKVTEADGRVEHYSVPYAAVPGLLRPGQSRLSLAAGQYHAKGLDDPPSLLEAGYRRGLGNAITAYGGAQLSEHYWSPLIGAAFNTPAGAIAVDAQYAHADLPQGGRNGWSLEASYSRHLQSTDTDINLAAYRYSTTGFVSLADAAWIADADDDGAQADEGYVDNSTTIDQRSRLQLNLSQPLGPRTRISATGSLADYWHRGGTESSYQLSLSHRIGRVSLALNLSRTDNREGEAEHRALVSLTLPLSNASFAPRLGVSASRDSRHHDDAHLDLTGTLGDERELSYGLFANQTRGPKERYRSYGLNLSSGTSVGRFTAAGSKSDDYRQLSIGASGAVLIHRHGVTFGQSTGDTVGLVSAPGGAGARVTNAANLTLDDDGEALVPYLTAYHDNAVQLDPRGAATSVEFQRTSIDVAPYAGAVVPLRFATRTGLPVVIVLEQNGRGVPLGAEVSATDGRKLGVVGAGGMLLLRDLTPGTSLQVTLGGERRCWARPVWTPPTDSDEIPIVTSPCQPTPLKDLLETT</sequence>
<dbReference type="InterPro" id="IPR018030">
    <property type="entry name" value="Fimbrial_membr_usher_CS"/>
</dbReference>
<evidence type="ECO:0000259" key="10">
    <source>
        <dbReference type="Pfam" id="PF13953"/>
    </source>
</evidence>
<dbReference type="EMBL" id="CP098827">
    <property type="protein sequence ID" value="XBO72156.1"/>
    <property type="molecule type" value="Genomic_DNA"/>
</dbReference>
<evidence type="ECO:0000256" key="3">
    <source>
        <dbReference type="ARBA" id="ARBA00022448"/>
    </source>
</evidence>
<evidence type="ECO:0000256" key="7">
    <source>
        <dbReference type="ARBA" id="ARBA00023136"/>
    </source>
</evidence>
<keyword evidence="5 9" id="KW-0812">Transmembrane</keyword>
<protein>
    <submittedName>
        <fullName evidence="12">Fimbrial biogenesis outer membrane usher protein</fullName>
    </submittedName>
</protein>
<dbReference type="InterPro" id="IPR000015">
    <property type="entry name" value="Fimb_usher"/>
</dbReference>
<dbReference type="Pfam" id="PF13953">
    <property type="entry name" value="PapC_C"/>
    <property type="match status" value="1"/>
</dbReference>